<accession>A0A4S3LY71</accession>
<dbReference type="OrthoDB" id="978343at2"/>
<evidence type="ECO:0008006" key="3">
    <source>
        <dbReference type="Google" id="ProtNLM"/>
    </source>
</evidence>
<name>A0A4S3LY71_9FLAO</name>
<reference evidence="1 2" key="1">
    <citation type="submission" date="2019-04" db="EMBL/GenBank/DDBJ databases">
        <title>Draft genome sequence of Robertkochia marina CC-AMO-30D.</title>
        <authorList>
            <person name="Hameed A."/>
            <person name="Lin S.-Y."/>
            <person name="Shahina M."/>
            <person name="Lai W.-A."/>
            <person name="Young C.-C."/>
        </authorList>
    </citation>
    <scope>NUCLEOTIDE SEQUENCE [LARGE SCALE GENOMIC DNA]</scope>
    <source>
        <strain evidence="1 2">CC-AMO-30D</strain>
    </source>
</reference>
<dbReference type="Proteomes" id="UP000305939">
    <property type="component" value="Unassembled WGS sequence"/>
</dbReference>
<dbReference type="EMBL" id="SSMC01000003">
    <property type="protein sequence ID" value="THD66502.1"/>
    <property type="molecule type" value="Genomic_DNA"/>
</dbReference>
<evidence type="ECO:0000313" key="2">
    <source>
        <dbReference type="Proteomes" id="UP000305939"/>
    </source>
</evidence>
<proteinExistence type="predicted"/>
<dbReference type="PROSITE" id="PS51257">
    <property type="entry name" value="PROKAR_LIPOPROTEIN"/>
    <property type="match status" value="1"/>
</dbReference>
<evidence type="ECO:0000313" key="1">
    <source>
        <dbReference type="EMBL" id="THD66502.1"/>
    </source>
</evidence>
<gene>
    <name evidence="1" type="ORF">E7Z59_11920</name>
</gene>
<protein>
    <recommendedName>
        <fullName evidence="3">Lipoprotein</fullName>
    </recommendedName>
</protein>
<keyword evidence="2" id="KW-1185">Reference proteome</keyword>
<sequence>MKNLLLSAFALALLAGCSDQDDNLNEQKNLLVNFSFDPNQERLDNIGQPAVIPQGNAAQTPKINGMSGHYIELAPDALTPLGEGEIIYMGTETQAGGDKAIDFRQSRIVANNENFLEIPLNKVAPGTYKWVRISVSYQSGTIDLLHEGNRIQGTLASFLGYNTYIDNVEINGQTVDVNANKLQGFWVFEALGFTVDGQAPEGAVTVPNPLFETSPIPQGSCVITGEFKEPLIITGEENENITINLSFSINNSFEWTEVNADGQYEPGAGEQLVDMGLRGLIPSHN</sequence>
<organism evidence="1 2">
    <name type="scientific">Robertkochia marina</name>
    <dbReference type="NCBI Taxonomy" id="1227945"/>
    <lineage>
        <taxon>Bacteria</taxon>
        <taxon>Pseudomonadati</taxon>
        <taxon>Bacteroidota</taxon>
        <taxon>Flavobacteriia</taxon>
        <taxon>Flavobacteriales</taxon>
        <taxon>Flavobacteriaceae</taxon>
        <taxon>Robertkochia</taxon>
    </lineage>
</organism>
<dbReference type="AlphaFoldDB" id="A0A4S3LY71"/>
<comment type="caution">
    <text evidence="1">The sequence shown here is derived from an EMBL/GenBank/DDBJ whole genome shotgun (WGS) entry which is preliminary data.</text>
</comment>
<dbReference type="RefSeq" id="WP_136336574.1">
    <property type="nucleotide sequence ID" value="NZ_QXMP01000003.1"/>
</dbReference>